<keyword evidence="4 6" id="KW-0067">ATP-binding</keyword>
<keyword evidence="2" id="KW-0813">Transport</keyword>
<dbReference type="CDD" id="cd03293">
    <property type="entry name" value="ABC_NrtD_SsuB_transporters"/>
    <property type="match status" value="1"/>
</dbReference>
<dbReference type="EMBL" id="JAXAFJ010000008">
    <property type="protein sequence ID" value="MDX6806963.1"/>
    <property type="molecule type" value="Genomic_DNA"/>
</dbReference>
<dbReference type="InterPro" id="IPR027417">
    <property type="entry name" value="P-loop_NTPase"/>
</dbReference>
<evidence type="ECO:0000256" key="4">
    <source>
        <dbReference type="ARBA" id="ARBA00022840"/>
    </source>
</evidence>
<comment type="similarity">
    <text evidence="1">Belongs to the ABC transporter superfamily.</text>
</comment>
<evidence type="ECO:0000313" key="7">
    <source>
        <dbReference type="Proteomes" id="UP001274321"/>
    </source>
</evidence>
<dbReference type="SMART" id="SM00382">
    <property type="entry name" value="AAA"/>
    <property type="match status" value="1"/>
</dbReference>
<evidence type="ECO:0000313" key="6">
    <source>
        <dbReference type="EMBL" id="MDX6806963.1"/>
    </source>
</evidence>
<feature type="domain" description="ABC transporter" evidence="5">
    <location>
        <begin position="7"/>
        <end position="238"/>
    </location>
</feature>
<name>A0ABU4RQ39_9HYPH</name>
<keyword evidence="3" id="KW-0547">Nucleotide-binding</keyword>
<evidence type="ECO:0000256" key="2">
    <source>
        <dbReference type="ARBA" id="ARBA00022448"/>
    </source>
</evidence>
<dbReference type="PROSITE" id="PS00211">
    <property type="entry name" value="ABC_TRANSPORTER_1"/>
    <property type="match status" value="1"/>
</dbReference>
<proteinExistence type="inferred from homology"/>
<dbReference type="InterPro" id="IPR003439">
    <property type="entry name" value="ABC_transporter-like_ATP-bd"/>
</dbReference>
<dbReference type="Proteomes" id="UP001274321">
    <property type="component" value="Unassembled WGS sequence"/>
</dbReference>
<evidence type="ECO:0000259" key="5">
    <source>
        <dbReference type="PROSITE" id="PS50893"/>
    </source>
</evidence>
<evidence type="ECO:0000256" key="1">
    <source>
        <dbReference type="ARBA" id="ARBA00005417"/>
    </source>
</evidence>
<dbReference type="GO" id="GO:0005524">
    <property type="term" value="F:ATP binding"/>
    <property type="evidence" value="ECO:0007669"/>
    <property type="project" value="UniProtKB-KW"/>
</dbReference>
<gene>
    <name evidence="6" type="ORF">SCD90_12895</name>
</gene>
<sequence length="258" mass="28106">MLQTGLLDIRHVSKMFTVDARPVHALRDVSLRVEPGEFVSLVGASGCGKSTLLRLVAGLDTPDEGSIAVDGQAVNAPSLKRGIVFQDHRLFPWLSVLDNVLLGLHKADATAAQRLQRAAELISLVGLAGFENAFPHQLSGGMAQRAAIARSLAPSPEVLLLDEPLGALDSLTRSHLQEELLRIWRHQRTTMLMVTHDVEEAIFLSDRVVLLGSRPGHIRTQISVNLPHPRRRASAQVIAIKEHLLDLLAGETQTRVAV</sequence>
<dbReference type="PROSITE" id="PS50893">
    <property type="entry name" value="ABC_TRANSPORTER_2"/>
    <property type="match status" value="1"/>
</dbReference>
<protein>
    <submittedName>
        <fullName evidence="6">ABC transporter ATP-binding protein</fullName>
    </submittedName>
</protein>
<dbReference type="InterPro" id="IPR050166">
    <property type="entry name" value="ABC_transporter_ATP-bind"/>
</dbReference>
<reference evidence="6 7" key="1">
    <citation type="submission" date="2023-11" db="EMBL/GenBank/DDBJ databases">
        <authorList>
            <person name="Bao R."/>
        </authorList>
    </citation>
    <scope>NUCLEOTIDE SEQUENCE [LARGE SCALE GENOMIC DNA]</scope>
    <source>
        <strain evidence="6 7">PJ23</strain>
    </source>
</reference>
<organism evidence="6 7">
    <name type="scientific">Terrihabitans rhizophilus</name>
    <dbReference type="NCBI Taxonomy" id="3092662"/>
    <lineage>
        <taxon>Bacteria</taxon>
        <taxon>Pseudomonadati</taxon>
        <taxon>Pseudomonadota</taxon>
        <taxon>Alphaproteobacteria</taxon>
        <taxon>Hyphomicrobiales</taxon>
        <taxon>Terrihabitans</taxon>
    </lineage>
</organism>
<dbReference type="SUPFAM" id="SSF52540">
    <property type="entry name" value="P-loop containing nucleoside triphosphate hydrolases"/>
    <property type="match status" value="1"/>
</dbReference>
<accession>A0ABU4RQ39</accession>
<dbReference type="PANTHER" id="PTHR42788:SF13">
    <property type="entry name" value="ALIPHATIC SULFONATES IMPORT ATP-BINDING PROTEIN SSUB"/>
    <property type="match status" value="1"/>
</dbReference>
<evidence type="ECO:0000256" key="3">
    <source>
        <dbReference type="ARBA" id="ARBA00022741"/>
    </source>
</evidence>
<dbReference type="Gene3D" id="3.40.50.300">
    <property type="entry name" value="P-loop containing nucleotide triphosphate hydrolases"/>
    <property type="match status" value="1"/>
</dbReference>
<comment type="caution">
    <text evidence="6">The sequence shown here is derived from an EMBL/GenBank/DDBJ whole genome shotgun (WGS) entry which is preliminary data.</text>
</comment>
<keyword evidence="7" id="KW-1185">Reference proteome</keyword>
<dbReference type="RefSeq" id="WP_319845088.1">
    <property type="nucleotide sequence ID" value="NZ_JAXAFJ010000008.1"/>
</dbReference>
<dbReference type="PANTHER" id="PTHR42788">
    <property type="entry name" value="TAURINE IMPORT ATP-BINDING PROTEIN-RELATED"/>
    <property type="match status" value="1"/>
</dbReference>
<dbReference type="InterPro" id="IPR017871">
    <property type="entry name" value="ABC_transporter-like_CS"/>
</dbReference>
<dbReference type="InterPro" id="IPR003593">
    <property type="entry name" value="AAA+_ATPase"/>
</dbReference>
<dbReference type="Pfam" id="PF00005">
    <property type="entry name" value="ABC_tran"/>
    <property type="match status" value="1"/>
</dbReference>